<sequence length="418" mass="46497">MKNIRMKVIAALITTSTLFGVTTPVMASPVSEEVQQEMLQQQAEYREVEEKINMLHMEIDEILDGITDIMVRIEETNEKITVVEEEKKATMDKITETEAELKIKIEEYGERLRAMYKQGNTGILSAILGSESIADLISRTEAVIKIAKIDKQLLDEIEEIKKQLEEEKSNLQKDIDVLEELNAVNAEDMKKAEEKKAEADDKLLEMEEEEKKIAGSLSTTELSLLEASKSIVNNSSSSDEKLNAAITEMRRIRESIITEAADNEAVELIEKAKSILKERRLARENAQQNNSSSNAGAASVSSSAIVNKAYQYLGVPYVWGGTSPSGFDCSGFIQYVYRSQGISLPRVSRAQAASGSYVSISNAQPGDILYFGQSSVTHVGIYIGNNKMIHAPRPGKTVEIVDIGWHVRNYRIKGARRI</sequence>
<feature type="chain" id="PRO_5037221056" evidence="7">
    <location>
        <begin position="28"/>
        <end position="418"/>
    </location>
</feature>
<keyword evidence="2" id="KW-0645">Protease</keyword>
<accession>A0A939H8T0</accession>
<evidence type="ECO:0000256" key="4">
    <source>
        <dbReference type="ARBA" id="ARBA00022801"/>
    </source>
</evidence>
<protein>
    <submittedName>
        <fullName evidence="9">C40 family peptidase</fullName>
    </submittedName>
</protein>
<comment type="caution">
    <text evidence="9">The sequence shown here is derived from an EMBL/GenBank/DDBJ whole genome shotgun (WGS) entry which is preliminary data.</text>
</comment>
<keyword evidence="5" id="KW-0788">Thiol protease</keyword>
<dbReference type="AlphaFoldDB" id="A0A939H8T0"/>
<dbReference type="SUPFAM" id="SSF54001">
    <property type="entry name" value="Cysteine proteinases"/>
    <property type="match status" value="1"/>
</dbReference>
<dbReference type="Proteomes" id="UP000664218">
    <property type="component" value="Unassembled WGS sequence"/>
</dbReference>
<dbReference type="InterPro" id="IPR000064">
    <property type="entry name" value="NLP_P60_dom"/>
</dbReference>
<name>A0A939H8T0_9CLOT</name>
<reference evidence="9" key="1">
    <citation type="submission" date="2021-03" db="EMBL/GenBank/DDBJ databases">
        <title>Proteiniclasticum marinus sp. nov., isolated from tidal flat sediment.</title>
        <authorList>
            <person name="Namirimu T."/>
            <person name="Yang J.-A."/>
            <person name="Yang S.-H."/>
            <person name="Kim Y.-J."/>
            <person name="Kwon K.K."/>
        </authorList>
    </citation>
    <scope>NUCLEOTIDE SEQUENCE</scope>
    <source>
        <strain evidence="9">SCR006</strain>
    </source>
</reference>
<evidence type="ECO:0000256" key="7">
    <source>
        <dbReference type="SAM" id="SignalP"/>
    </source>
</evidence>
<evidence type="ECO:0000256" key="2">
    <source>
        <dbReference type="ARBA" id="ARBA00022670"/>
    </source>
</evidence>
<keyword evidence="3 7" id="KW-0732">Signal</keyword>
<dbReference type="InterPro" id="IPR051202">
    <property type="entry name" value="Peptidase_C40"/>
</dbReference>
<dbReference type="Gene3D" id="3.90.1720.10">
    <property type="entry name" value="endopeptidase domain like (from Nostoc punctiforme)"/>
    <property type="match status" value="1"/>
</dbReference>
<feature type="signal peptide" evidence="7">
    <location>
        <begin position="1"/>
        <end position="27"/>
    </location>
</feature>
<evidence type="ECO:0000313" key="9">
    <source>
        <dbReference type="EMBL" id="MBO1263591.1"/>
    </source>
</evidence>
<evidence type="ECO:0000256" key="3">
    <source>
        <dbReference type="ARBA" id="ARBA00022729"/>
    </source>
</evidence>
<proteinExistence type="inferred from homology"/>
<feature type="coiled-coil region" evidence="6">
    <location>
        <begin position="146"/>
        <end position="212"/>
    </location>
</feature>
<feature type="domain" description="NlpC/P60" evidence="8">
    <location>
        <begin position="299"/>
        <end position="418"/>
    </location>
</feature>
<keyword evidence="10" id="KW-1185">Reference proteome</keyword>
<organism evidence="9 10">
    <name type="scientific">Proteiniclasticum aestuarii</name>
    <dbReference type="NCBI Taxonomy" id="2817862"/>
    <lineage>
        <taxon>Bacteria</taxon>
        <taxon>Bacillati</taxon>
        <taxon>Bacillota</taxon>
        <taxon>Clostridia</taxon>
        <taxon>Eubacteriales</taxon>
        <taxon>Clostridiaceae</taxon>
        <taxon>Proteiniclasticum</taxon>
    </lineage>
</organism>
<dbReference type="Pfam" id="PF00877">
    <property type="entry name" value="NLPC_P60"/>
    <property type="match status" value="1"/>
</dbReference>
<dbReference type="InterPro" id="IPR038765">
    <property type="entry name" value="Papain-like_cys_pep_sf"/>
</dbReference>
<dbReference type="GO" id="GO:0006508">
    <property type="term" value="P:proteolysis"/>
    <property type="evidence" value="ECO:0007669"/>
    <property type="project" value="UniProtKB-KW"/>
</dbReference>
<dbReference type="PANTHER" id="PTHR47053">
    <property type="entry name" value="MUREIN DD-ENDOPEPTIDASE MEPH-RELATED"/>
    <property type="match status" value="1"/>
</dbReference>
<evidence type="ECO:0000259" key="8">
    <source>
        <dbReference type="PROSITE" id="PS51935"/>
    </source>
</evidence>
<dbReference type="EMBL" id="JAFNJU010000001">
    <property type="protein sequence ID" value="MBO1263591.1"/>
    <property type="molecule type" value="Genomic_DNA"/>
</dbReference>
<dbReference type="GO" id="GO:0008234">
    <property type="term" value="F:cysteine-type peptidase activity"/>
    <property type="evidence" value="ECO:0007669"/>
    <property type="project" value="UniProtKB-KW"/>
</dbReference>
<gene>
    <name evidence="9" type="ORF">J3A84_00870</name>
</gene>
<feature type="coiled-coil region" evidence="6">
    <location>
        <begin position="31"/>
        <end position="111"/>
    </location>
</feature>
<dbReference type="PROSITE" id="PS51935">
    <property type="entry name" value="NLPC_P60"/>
    <property type="match status" value="1"/>
</dbReference>
<evidence type="ECO:0000256" key="5">
    <source>
        <dbReference type="ARBA" id="ARBA00022807"/>
    </source>
</evidence>
<keyword evidence="4" id="KW-0378">Hydrolase</keyword>
<dbReference type="PANTHER" id="PTHR47053:SF1">
    <property type="entry name" value="MUREIN DD-ENDOPEPTIDASE MEPH-RELATED"/>
    <property type="match status" value="1"/>
</dbReference>
<dbReference type="Gene3D" id="6.10.250.3150">
    <property type="match status" value="1"/>
</dbReference>
<evidence type="ECO:0000256" key="1">
    <source>
        <dbReference type="ARBA" id="ARBA00007074"/>
    </source>
</evidence>
<dbReference type="RefSeq" id="WP_207598109.1">
    <property type="nucleotide sequence ID" value="NZ_JAFNJU010000001.1"/>
</dbReference>
<keyword evidence="6" id="KW-0175">Coiled coil</keyword>
<comment type="similarity">
    <text evidence="1">Belongs to the peptidase C40 family.</text>
</comment>
<evidence type="ECO:0000313" key="10">
    <source>
        <dbReference type="Proteomes" id="UP000664218"/>
    </source>
</evidence>
<dbReference type="Pfam" id="PF24568">
    <property type="entry name" value="CC_PcsB"/>
    <property type="match status" value="1"/>
</dbReference>
<dbReference type="InterPro" id="IPR057309">
    <property type="entry name" value="PcsB_CC"/>
</dbReference>
<evidence type="ECO:0000256" key="6">
    <source>
        <dbReference type="SAM" id="Coils"/>
    </source>
</evidence>